<dbReference type="GO" id="GO:0007165">
    <property type="term" value="P:signal transduction"/>
    <property type="evidence" value="ECO:0007669"/>
    <property type="project" value="InterPro"/>
</dbReference>
<dbReference type="Pfam" id="PF00531">
    <property type="entry name" value="Death"/>
    <property type="match status" value="1"/>
</dbReference>
<reference evidence="2" key="1">
    <citation type="journal article" date="2019" name="bioRxiv">
        <title>The Genome of the Zebra Mussel, Dreissena polymorpha: A Resource for Invasive Species Research.</title>
        <authorList>
            <person name="McCartney M.A."/>
            <person name="Auch B."/>
            <person name="Kono T."/>
            <person name="Mallez S."/>
            <person name="Zhang Y."/>
            <person name="Obille A."/>
            <person name="Becker A."/>
            <person name="Abrahante J.E."/>
            <person name="Garbe J."/>
            <person name="Badalamenti J.P."/>
            <person name="Herman A."/>
            <person name="Mangelson H."/>
            <person name="Liachko I."/>
            <person name="Sullivan S."/>
            <person name="Sone E.D."/>
            <person name="Koren S."/>
            <person name="Silverstein K.A.T."/>
            <person name="Beckman K.B."/>
            <person name="Gohl D.M."/>
        </authorList>
    </citation>
    <scope>NUCLEOTIDE SEQUENCE</scope>
    <source>
        <strain evidence="2">Duluth1</strain>
        <tissue evidence="2">Whole animal</tissue>
    </source>
</reference>
<dbReference type="Proteomes" id="UP000828390">
    <property type="component" value="Unassembled WGS sequence"/>
</dbReference>
<gene>
    <name evidence="2" type="ORF">DPMN_120971</name>
</gene>
<sequence length="86" mass="10056">MSRLAQGVGKDWELAAMELGLYKVEVDHCKMEHPTPVMRMHSAIYKWCNKRPEEAHLTRWIEALKKCSCTIDMETMKKVARQMCES</sequence>
<feature type="domain" description="Death" evidence="1">
    <location>
        <begin position="1"/>
        <end position="80"/>
    </location>
</feature>
<reference evidence="2" key="2">
    <citation type="submission" date="2020-11" db="EMBL/GenBank/DDBJ databases">
        <authorList>
            <person name="McCartney M.A."/>
            <person name="Auch B."/>
            <person name="Kono T."/>
            <person name="Mallez S."/>
            <person name="Becker A."/>
            <person name="Gohl D.M."/>
            <person name="Silverstein K.A.T."/>
            <person name="Koren S."/>
            <person name="Bechman K.B."/>
            <person name="Herman A."/>
            <person name="Abrahante J.E."/>
            <person name="Garbe J."/>
        </authorList>
    </citation>
    <scope>NUCLEOTIDE SEQUENCE</scope>
    <source>
        <strain evidence="2">Duluth1</strain>
        <tissue evidence="2">Whole animal</tissue>
    </source>
</reference>
<proteinExistence type="predicted"/>
<evidence type="ECO:0000259" key="1">
    <source>
        <dbReference type="PROSITE" id="PS50017"/>
    </source>
</evidence>
<dbReference type="Gene3D" id="1.10.533.10">
    <property type="entry name" value="Death Domain, Fas"/>
    <property type="match status" value="1"/>
</dbReference>
<dbReference type="InterPro" id="IPR011029">
    <property type="entry name" value="DEATH-like_dom_sf"/>
</dbReference>
<dbReference type="EMBL" id="JAIWYP010000005">
    <property type="protein sequence ID" value="KAH3819237.1"/>
    <property type="molecule type" value="Genomic_DNA"/>
</dbReference>
<dbReference type="CDD" id="cd01670">
    <property type="entry name" value="Death"/>
    <property type="match status" value="1"/>
</dbReference>
<dbReference type="InterPro" id="IPR000488">
    <property type="entry name" value="Death_dom"/>
</dbReference>
<accession>A0A9D4GLW5</accession>
<dbReference type="PROSITE" id="PS50017">
    <property type="entry name" value="DEATH_DOMAIN"/>
    <property type="match status" value="1"/>
</dbReference>
<protein>
    <recommendedName>
        <fullName evidence="1">Death domain-containing protein</fullName>
    </recommendedName>
</protein>
<comment type="caution">
    <text evidence="2">The sequence shown here is derived from an EMBL/GenBank/DDBJ whole genome shotgun (WGS) entry which is preliminary data.</text>
</comment>
<dbReference type="SUPFAM" id="SSF47986">
    <property type="entry name" value="DEATH domain"/>
    <property type="match status" value="1"/>
</dbReference>
<evidence type="ECO:0000313" key="2">
    <source>
        <dbReference type="EMBL" id="KAH3819237.1"/>
    </source>
</evidence>
<organism evidence="2 3">
    <name type="scientific">Dreissena polymorpha</name>
    <name type="common">Zebra mussel</name>
    <name type="synonym">Mytilus polymorpha</name>
    <dbReference type="NCBI Taxonomy" id="45954"/>
    <lineage>
        <taxon>Eukaryota</taxon>
        <taxon>Metazoa</taxon>
        <taxon>Spiralia</taxon>
        <taxon>Lophotrochozoa</taxon>
        <taxon>Mollusca</taxon>
        <taxon>Bivalvia</taxon>
        <taxon>Autobranchia</taxon>
        <taxon>Heteroconchia</taxon>
        <taxon>Euheterodonta</taxon>
        <taxon>Imparidentia</taxon>
        <taxon>Neoheterodontei</taxon>
        <taxon>Myida</taxon>
        <taxon>Dreissenoidea</taxon>
        <taxon>Dreissenidae</taxon>
        <taxon>Dreissena</taxon>
    </lineage>
</organism>
<evidence type="ECO:0000313" key="3">
    <source>
        <dbReference type="Proteomes" id="UP000828390"/>
    </source>
</evidence>
<keyword evidence="3" id="KW-1185">Reference proteome</keyword>
<dbReference type="AlphaFoldDB" id="A0A9D4GLW5"/>
<name>A0A9D4GLW5_DREPO</name>